<dbReference type="PANTHER" id="PTHR12968">
    <property type="entry name" value="B9 DOMAIN-CONTAINING"/>
    <property type="match status" value="1"/>
</dbReference>
<reference evidence="7 8" key="1">
    <citation type="submission" date="2023-09" db="EMBL/GenBank/DDBJ databases">
        <title>Genomes of two closely related lineages of the louse Polyplax serrata with different host specificities.</title>
        <authorList>
            <person name="Martinu J."/>
            <person name="Tarabai H."/>
            <person name="Stefka J."/>
            <person name="Hypsa V."/>
        </authorList>
    </citation>
    <scope>NUCLEOTIDE SEQUENCE [LARGE SCALE GENOMIC DNA]</scope>
    <source>
        <strain evidence="7">98ZLc_SE</strain>
    </source>
</reference>
<evidence type="ECO:0000256" key="3">
    <source>
        <dbReference type="ARBA" id="ARBA00022794"/>
    </source>
</evidence>
<comment type="caution">
    <text evidence="7">The sequence shown here is derived from an EMBL/GenBank/DDBJ whole genome shotgun (WGS) entry which is preliminary data.</text>
</comment>
<protein>
    <recommendedName>
        <fullName evidence="9">Meckel syndrome type 1 protein</fullName>
    </recommendedName>
</protein>
<dbReference type="EMBL" id="JAWJWF010000001">
    <property type="protein sequence ID" value="KAK6640728.1"/>
    <property type="molecule type" value="Genomic_DNA"/>
</dbReference>
<evidence type="ECO:0000256" key="4">
    <source>
        <dbReference type="ARBA" id="ARBA00023212"/>
    </source>
</evidence>
<organism evidence="7 8">
    <name type="scientific">Polyplax serrata</name>
    <name type="common">Common mouse louse</name>
    <dbReference type="NCBI Taxonomy" id="468196"/>
    <lineage>
        <taxon>Eukaryota</taxon>
        <taxon>Metazoa</taxon>
        <taxon>Ecdysozoa</taxon>
        <taxon>Arthropoda</taxon>
        <taxon>Hexapoda</taxon>
        <taxon>Insecta</taxon>
        <taxon>Pterygota</taxon>
        <taxon>Neoptera</taxon>
        <taxon>Paraneoptera</taxon>
        <taxon>Psocodea</taxon>
        <taxon>Troctomorpha</taxon>
        <taxon>Phthiraptera</taxon>
        <taxon>Anoplura</taxon>
        <taxon>Polyplacidae</taxon>
        <taxon>Polyplax</taxon>
    </lineage>
</organism>
<keyword evidence="4" id="KW-0206">Cytoskeleton</keyword>
<sequence length="547" mass="62944">MSFECEREYSTSYYRCIDPIENFKIRVTLKPVKNLFIPFPQFDVNYGAGGIPFFEEDSQQQEVEEYTFCWQEKVFSQSEIKKMKDSSSAMKKCYEKYHKNVLINKDQQNYPQKLFSYVEVDNYQQDNKNSSKISKKKISRSTINRDKNFKHGNIPKAKIVNYCPSYEFKGESDGSNDKYNQKMFIMIDLGPCNSKEENHEVLCVLQYNAGNKLLEITPSFSLPDKPYIIGGNSEDNRNSYYYWLVHASSDISSNCLRKEIGLMTKVLNHQEELKNLLIGTEYTAGQPNYLYITLLGDIISGENFEYNHLHVNYYIKLPTGWECTSTSSLSGATQTGSENSQGVTHFSHPFEFNLFTDLQSFEDYSASSPEIIFEVVSVDKFSRYRNEGYCYVHVPVNPGMYEYSLQCWRPVNKTIRSQLERFFIGGGPELEDVSYAGLSNAEKIELINRFGFETVPSGKINFKMSLLHQSETFKRKFTGETIADKENNGRSETDALLCSINTVLEAFRKARERMLEAKKGLDCDMNNIQSDQPKNVDGKDTGNSIET</sequence>
<evidence type="ECO:0000256" key="5">
    <source>
        <dbReference type="ARBA" id="ARBA00023273"/>
    </source>
</evidence>
<evidence type="ECO:0000256" key="1">
    <source>
        <dbReference type="ARBA" id="ARBA00004120"/>
    </source>
</evidence>
<dbReference type="Pfam" id="PF07162">
    <property type="entry name" value="B9-C2"/>
    <property type="match status" value="1"/>
</dbReference>
<proteinExistence type="predicted"/>
<evidence type="ECO:0008006" key="9">
    <source>
        <dbReference type="Google" id="ProtNLM"/>
    </source>
</evidence>
<keyword evidence="5" id="KW-0966">Cell projection</keyword>
<evidence type="ECO:0000256" key="6">
    <source>
        <dbReference type="SAM" id="MobiDB-lite"/>
    </source>
</evidence>
<keyword evidence="8" id="KW-1185">Reference proteome</keyword>
<keyword evidence="3" id="KW-0970">Cilium biogenesis/degradation</keyword>
<dbReference type="PROSITE" id="PS51381">
    <property type="entry name" value="C2_B9"/>
    <property type="match status" value="1"/>
</dbReference>
<evidence type="ECO:0000256" key="2">
    <source>
        <dbReference type="ARBA" id="ARBA00022490"/>
    </source>
</evidence>
<name>A0ABR1BB90_POLSC</name>
<feature type="region of interest" description="Disordered" evidence="6">
    <location>
        <begin position="524"/>
        <end position="547"/>
    </location>
</feature>
<dbReference type="InterPro" id="IPR010796">
    <property type="entry name" value="C2_B9-type_dom"/>
</dbReference>
<comment type="subcellular location">
    <subcellularLocation>
        <location evidence="1">Cytoplasm</location>
        <location evidence="1">Cytoskeleton</location>
        <location evidence="1">Cilium basal body</location>
    </subcellularLocation>
</comment>
<keyword evidence="2" id="KW-0963">Cytoplasm</keyword>
<dbReference type="Proteomes" id="UP001359485">
    <property type="component" value="Unassembled WGS sequence"/>
</dbReference>
<dbReference type="PANTHER" id="PTHR12968:SF4">
    <property type="entry name" value="TECTONIC-LIKE COMPLEX MEMBER MKS1"/>
    <property type="match status" value="1"/>
</dbReference>
<evidence type="ECO:0000313" key="7">
    <source>
        <dbReference type="EMBL" id="KAK6640728.1"/>
    </source>
</evidence>
<evidence type="ECO:0000313" key="8">
    <source>
        <dbReference type="Proteomes" id="UP001359485"/>
    </source>
</evidence>
<gene>
    <name evidence="7" type="ORF">RUM44_012425</name>
</gene>
<accession>A0ABR1BB90</accession>